<dbReference type="KEGG" id="llu:AKJ09_04805"/>
<gene>
    <name evidence="2" type="ORF">AKJ09_04805</name>
</gene>
<dbReference type="AlphaFoldDB" id="A0A0K1PXL9"/>
<keyword evidence="3" id="KW-1185">Reference proteome</keyword>
<evidence type="ECO:0000313" key="3">
    <source>
        <dbReference type="Proteomes" id="UP000064967"/>
    </source>
</evidence>
<feature type="compositionally biased region" description="Basic residues" evidence="1">
    <location>
        <begin position="1"/>
        <end position="12"/>
    </location>
</feature>
<feature type="region of interest" description="Disordered" evidence="1">
    <location>
        <begin position="1"/>
        <end position="27"/>
    </location>
</feature>
<reference evidence="2 3" key="1">
    <citation type="submission" date="2015-08" db="EMBL/GenBank/DDBJ databases">
        <authorList>
            <person name="Babu N.S."/>
            <person name="Beckwith C.J."/>
            <person name="Beseler K.G."/>
            <person name="Brison A."/>
            <person name="Carone J.V."/>
            <person name="Caskin T.P."/>
            <person name="Diamond M."/>
            <person name="Durham M.E."/>
            <person name="Foxe J.M."/>
            <person name="Go M."/>
            <person name="Henderson B.A."/>
            <person name="Jones I.B."/>
            <person name="McGettigan J.A."/>
            <person name="Micheletti S.J."/>
            <person name="Nasrallah M.E."/>
            <person name="Ortiz D."/>
            <person name="Piller C.R."/>
            <person name="Privatt S.R."/>
            <person name="Schneider S.L."/>
            <person name="Sharp S."/>
            <person name="Smith T.C."/>
            <person name="Stanton J.D."/>
            <person name="Ullery H.E."/>
            <person name="Wilson R.J."/>
            <person name="Serrano M.G."/>
            <person name="Buck G."/>
            <person name="Lee V."/>
            <person name="Wang Y."/>
            <person name="Carvalho R."/>
            <person name="Voegtly L."/>
            <person name="Shi R."/>
            <person name="Duckworth R."/>
            <person name="Johnson A."/>
            <person name="Loviza R."/>
            <person name="Walstead R."/>
            <person name="Shah Z."/>
            <person name="Kiflezghi M."/>
            <person name="Wade K."/>
            <person name="Ball S.L."/>
            <person name="Bradley K.W."/>
            <person name="Asai D.J."/>
            <person name="Bowman C.A."/>
            <person name="Russell D.A."/>
            <person name="Pope W.H."/>
            <person name="Jacobs-Sera D."/>
            <person name="Hendrix R.W."/>
            <person name="Hatfull G.F."/>
        </authorList>
    </citation>
    <scope>NUCLEOTIDE SEQUENCE [LARGE SCALE GENOMIC DNA]</scope>
    <source>
        <strain evidence="2 3">DSM 27648</strain>
    </source>
</reference>
<evidence type="ECO:0000313" key="2">
    <source>
        <dbReference type="EMBL" id="AKU98141.1"/>
    </source>
</evidence>
<proteinExistence type="predicted"/>
<dbReference type="Proteomes" id="UP000064967">
    <property type="component" value="Chromosome"/>
</dbReference>
<dbReference type="RefSeq" id="WP_146649165.1">
    <property type="nucleotide sequence ID" value="NZ_CP012333.1"/>
</dbReference>
<protein>
    <submittedName>
        <fullName evidence="2">Uncharacterized protein</fullName>
    </submittedName>
</protein>
<dbReference type="STRING" id="1391654.AKJ09_04805"/>
<name>A0A0K1PXL9_9BACT</name>
<dbReference type="EMBL" id="CP012333">
    <property type="protein sequence ID" value="AKU98141.1"/>
    <property type="molecule type" value="Genomic_DNA"/>
</dbReference>
<accession>A0A0K1PXL9</accession>
<evidence type="ECO:0000256" key="1">
    <source>
        <dbReference type="SAM" id="MobiDB-lite"/>
    </source>
</evidence>
<sequence length="93" mass="10336">MKRKPQLTKRERKALGPARPAQPARHNHGHIHCIACGRHLDEADFQPPATATIITCDHGSNFPSCVRCVTQSTALVAEHDRTNQPVRTANAWH</sequence>
<dbReference type="OrthoDB" id="5523009at2"/>
<organism evidence="2 3">
    <name type="scientific">Labilithrix luteola</name>
    <dbReference type="NCBI Taxonomy" id="1391654"/>
    <lineage>
        <taxon>Bacteria</taxon>
        <taxon>Pseudomonadati</taxon>
        <taxon>Myxococcota</taxon>
        <taxon>Polyangia</taxon>
        <taxon>Polyangiales</taxon>
        <taxon>Labilitrichaceae</taxon>
        <taxon>Labilithrix</taxon>
    </lineage>
</organism>